<dbReference type="EMBL" id="LHUR01000011">
    <property type="protein sequence ID" value="KOA20877.1"/>
    <property type="molecule type" value="Genomic_DNA"/>
</dbReference>
<dbReference type="GO" id="GO:0043024">
    <property type="term" value="F:ribosomal small subunit binding"/>
    <property type="evidence" value="ECO:0007669"/>
    <property type="project" value="TreeGrafter"/>
</dbReference>
<comment type="similarity">
    <text evidence="2">Belongs to the RbfA family.</text>
</comment>
<dbReference type="GO" id="GO:0005829">
    <property type="term" value="C:cytosol"/>
    <property type="evidence" value="ECO:0007669"/>
    <property type="project" value="TreeGrafter"/>
</dbReference>
<name>A0A0L6ZD47_9CLOT</name>
<dbReference type="PANTHER" id="PTHR33515">
    <property type="entry name" value="RIBOSOME-BINDING FACTOR A, CHLOROPLASTIC-RELATED"/>
    <property type="match status" value="1"/>
</dbReference>
<evidence type="ECO:0000313" key="3">
    <source>
        <dbReference type="EMBL" id="KOA20877.1"/>
    </source>
</evidence>
<comment type="function">
    <text evidence="2">One of several proteins that assist in the late maturation steps of the functional core of the 30S ribosomal subunit. Associates with free 30S ribosomal subunits (but not with 30S subunits that are part of 70S ribosomes or polysomes). Required for efficient processing of 16S rRNA. May interact with the 5'-terminal helix region of 16S rRNA.</text>
</comment>
<keyword evidence="1 2" id="KW-0690">Ribosome biogenesis</keyword>
<dbReference type="STRING" id="36844.SAMN04488501_104255"/>
<protein>
    <recommendedName>
        <fullName evidence="2">Ribosome-binding factor A</fullName>
    </recommendedName>
</protein>
<keyword evidence="4" id="KW-1185">Reference proteome</keyword>
<dbReference type="InterPro" id="IPR000238">
    <property type="entry name" value="RbfA"/>
</dbReference>
<evidence type="ECO:0000256" key="2">
    <source>
        <dbReference type="HAMAP-Rule" id="MF_00003"/>
    </source>
</evidence>
<evidence type="ECO:0000313" key="4">
    <source>
        <dbReference type="Proteomes" id="UP000037043"/>
    </source>
</evidence>
<dbReference type="AlphaFoldDB" id="A0A0L6ZD47"/>
<keyword evidence="2" id="KW-0963">Cytoplasm</keyword>
<comment type="subunit">
    <text evidence="2">Monomer. Binds 30S ribosomal subunits, but not 50S ribosomal subunits or 70S ribosomes.</text>
</comment>
<dbReference type="GO" id="GO:0030490">
    <property type="term" value="P:maturation of SSU-rRNA"/>
    <property type="evidence" value="ECO:0007669"/>
    <property type="project" value="UniProtKB-UniRule"/>
</dbReference>
<organism evidence="3 4">
    <name type="scientific">Clostridium homopropionicum DSM 5847</name>
    <dbReference type="NCBI Taxonomy" id="1121318"/>
    <lineage>
        <taxon>Bacteria</taxon>
        <taxon>Bacillati</taxon>
        <taxon>Bacillota</taxon>
        <taxon>Clostridia</taxon>
        <taxon>Eubacteriales</taxon>
        <taxon>Clostridiaceae</taxon>
        <taxon>Clostridium</taxon>
    </lineage>
</organism>
<comment type="caution">
    <text evidence="3">The sequence shown here is derived from an EMBL/GenBank/DDBJ whole genome shotgun (WGS) entry which is preliminary data.</text>
</comment>
<proteinExistence type="inferred from homology"/>
<evidence type="ECO:0000256" key="1">
    <source>
        <dbReference type="ARBA" id="ARBA00022517"/>
    </source>
</evidence>
<dbReference type="RefSeq" id="WP_052220064.1">
    <property type="nucleotide sequence ID" value="NZ_LHUR01000011.1"/>
</dbReference>
<accession>A0A0L6ZD47</accession>
<dbReference type="Proteomes" id="UP000037043">
    <property type="component" value="Unassembled WGS sequence"/>
</dbReference>
<dbReference type="Gene3D" id="3.30.300.20">
    <property type="match status" value="1"/>
</dbReference>
<dbReference type="InterPro" id="IPR023799">
    <property type="entry name" value="RbfA_dom_sf"/>
</dbReference>
<gene>
    <name evidence="2 3" type="primary">rbfA</name>
    <name evidence="3" type="ORF">CLHOM_04650</name>
</gene>
<dbReference type="PATRIC" id="fig|1121318.3.peg.468"/>
<dbReference type="Pfam" id="PF02033">
    <property type="entry name" value="RBFA"/>
    <property type="match status" value="1"/>
</dbReference>
<dbReference type="NCBIfam" id="TIGR00082">
    <property type="entry name" value="rbfA"/>
    <property type="match status" value="1"/>
</dbReference>
<dbReference type="InterPro" id="IPR015946">
    <property type="entry name" value="KH_dom-like_a/b"/>
</dbReference>
<dbReference type="HAMAP" id="MF_00003">
    <property type="entry name" value="RbfA"/>
    <property type="match status" value="1"/>
</dbReference>
<reference evidence="4" key="1">
    <citation type="submission" date="2015-08" db="EMBL/GenBank/DDBJ databases">
        <title>Genome sequence of the strict anaerobe Clostridium homopropionicum LuHBu1 (DSM 5847T).</title>
        <authorList>
            <person name="Poehlein A."/>
            <person name="Beck M."/>
            <person name="Schiel-Bengelsdorf B."/>
            <person name="Bengelsdorf F.R."/>
            <person name="Daniel R."/>
            <person name="Duerre P."/>
        </authorList>
    </citation>
    <scope>NUCLEOTIDE SEQUENCE [LARGE SCALE GENOMIC DNA]</scope>
    <source>
        <strain evidence="4">DSM 5847</strain>
    </source>
</reference>
<comment type="subcellular location">
    <subcellularLocation>
        <location evidence="2">Cytoplasm</location>
    </subcellularLocation>
</comment>
<dbReference type="PANTHER" id="PTHR33515:SF1">
    <property type="entry name" value="RIBOSOME-BINDING FACTOR A, CHLOROPLASTIC-RELATED"/>
    <property type="match status" value="1"/>
</dbReference>
<dbReference type="SUPFAM" id="SSF89919">
    <property type="entry name" value="Ribosome-binding factor A, RbfA"/>
    <property type="match status" value="1"/>
</dbReference>
<sequence length="116" mass="13479">MAKHRLGRINEEIKKEISSIIRDEINDPRLTAMVSITKVEVTNDLRYAKVFVSLFGKDESQKESFEALKSSTSYLRREIGHRINLRYTPEIILELDNSIEQGIHISHLLNDIKDKK</sequence>